<dbReference type="InterPro" id="IPR002314">
    <property type="entry name" value="aa-tRNA-synt_IIb"/>
</dbReference>
<keyword evidence="4 8" id="KW-0547">Nucleotide-binding</keyword>
<dbReference type="InterPro" id="IPR022961">
    <property type="entry name" value="Gly_tRNA_ligase_bac"/>
</dbReference>
<feature type="binding site" evidence="8">
    <location>
        <position position="115"/>
    </location>
    <ligand>
        <name>substrate</name>
    </ligand>
</feature>
<feature type="binding site" evidence="8">
    <location>
        <begin position="318"/>
        <end position="322"/>
    </location>
    <ligand>
        <name>substrate</name>
    </ligand>
</feature>
<dbReference type="SUPFAM" id="SSF55681">
    <property type="entry name" value="Class II aaRS and biotin synthetases"/>
    <property type="match status" value="1"/>
</dbReference>
<dbReference type="InterPro" id="IPR045864">
    <property type="entry name" value="aa-tRNA-synth_II/BPL/LPL"/>
</dbReference>
<dbReference type="PRINTS" id="PR01043">
    <property type="entry name" value="TRNASYNTHGLY"/>
</dbReference>
<evidence type="ECO:0000256" key="7">
    <source>
        <dbReference type="ARBA" id="ARBA00023146"/>
    </source>
</evidence>
<keyword evidence="6 8" id="KW-0648">Protein biosynthesis</keyword>
<comment type="function">
    <text evidence="8">Catalyzes the attachment of glycine to tRNA(Gly).</text>
</comment>
<dbReference type="PANTHER" id="PTHR10745:SF8">
    <property type="entry name" value="DNA POLYMERASE SUBUNIT GAMMA-2, MITOCHONDRIAL"/>
    <property type="match status" value="1"/>
</dbReference>
<comment type="catalytic activity">
    <reaction evidence="8">
        <text>tRNA(Gly) + glycine + ATP = glycyl-tRNA(Gly) + AMP + diphosphate</text>
        <dbReference type="Rhea" id="RHEA:16013"/>
        <dbReference type="Rhea" id="RHEA-COMP:9664"/>
        <dbReference type="Rhea" id="RHEA-COMP:9683"/>
        <dbReference type="ChEBI" id="CHEBI:30616"/>
        <dbReference type="ChEBI" id="CHEBI:33019"/>
        <dbReference type="ChEBI" id="CHEBI:57305"/>
        <dbReference type="ChEBI" id="CHEBI:78442"/>
        <dbReference type="ChEBI" id="CHEBI:78522"/>
        <dbReference type="ChEBI" id="CHEBI:456215"/>
        <dbReference type="EC" id="6.1.1.14"/>
    </reaction>
</comment>
<feature type="binding site" evidence="8">
    <location>
        <begin position="209"/>
        <end position="213"/>
    </location>
    <ligand>
        <name>substrate</name>
    </ligand>
</feature>
<dbReference type="InterPro" id="IPR033731">
    <property type="entry name" value="GlyRS-like_core"/>
</dbReference>
<protein>
    <recommendedName>
        <fullName evidence="8">Glycine--tRNA ligase</fullName>
        <ecNumber evidence="8">6.1.1.14</ecNumber>
    </recommendedName>
    <alternativeName>
        <fullName evidence="8">Glycyl-tRNA synthetase</fullName>
        <shortName evidence="8">GlyRS</shortName>
    </alternativeName>
</protein>
<dbReference type="Gene3D" id="3.30.930.10">
    <property type="entry name" value="Bira Bifunctional Protein, Domain 2"/>
    <property type="match status" value="1"/>
</dbReference>
<evidence type="ECO:0000256" key="4">
    <source>
        <dbReference type="ARBA" id="ARBA00022741"/>
    </source>
</evidence>
<dbReference type="PROSITE" id="PS50862">
    <property type="entry name" value="AA_TRNA_LIGASE_II"/>
    <property type="match status" value="1"/>
</dbReference>
<feature type="binding site" evidence="8">
    <location>
        <begin position="194"/>
        <end position="196"/>
    </location>
    <ligand>
        <name>ATP</name>
        <dbReference type="ChEBI" id="CHEBI:30616"/>
    </ligand>
</feature>
<dbReference type="Pfam" id="PF03129">
    <property type="entry name" value="HGTP_anticodon"/>
    <property type="match status" value="1"/>
</dbReference>
<comment type="subunit">
    <text evidence="8">Homodimer.</text>
</comment>
<evidence type="ECO:0000256" key="6">
    <source>
        <dbReference type="ARBA" id="ARBA00022917"/>
    </source>
</evidence>
<dbReference type="GO" id="GO:0070062">
    <property type="term" value="C:extracellular exosome"/>
    <property type="evidence" value="ECO:0007669"/>
    <property type="project" value="UniProtKB-ARBA"/>
</dbReference>
<dbReference type="EMBL" id="CADCTC010000207">
    <property type="protein sequence ID" value="CAA9281404.1"/>
    <property type="molecule type" value="Genomic_DNA"/>
</dbReference>
<dbReference type="AlphaFoldDB" id="A0A6J4JL71"/>
<feature type="domain" description="Aminoacyl-transfer RNA synthetases class-II family profile" evidence="9">
    <location>
        <begin position="23"/>
        <end position="356"/>
    </location>
</feature>
<accession>A0A6J4JL71</accession>
<dbReference type="GO" id="GO:1990742">
    <property type="term" value="C:microvesicle"/>
    <property type="evidence" value="ECO:0007669"/>
    <property type="project" value="UniProtKB-ARBA"/>
</dbReference>
<gene>
    <name evidence="8" type="primary">glyQS</name>
    <name evidence="10" type="ORF">AVDCRST_MAG77-3875</name>
</gene>
<dbReference type="SUPFAM" id="SSF52954">
    <property type="entry name" value="Class II aaRS ABD-related"/>
    <property type="match status" value="1"/>
</dbReference>
<dbReference type="Pfam" id="PF00587">
    <property type="entry name" value="tRNA-synt_2b"/>
    <property type="match status" value="1"/>
</dbReference>
<dbReference type="InterPro" id="IPR002315">
    <property type="entry name" value="tRNA-synt_gly"/>
</dbReference>
<dbReference type="GO" id="GO:0015966">
    <property type="term" value="P:diadenosine tetraphosphate biosynthetic process"/>
    <property type="evidence" value="ECO:0007669"/>
    <property type="project" value="UniProtKB-ARBA"/>
</dbReference>
<comment type="subcellular location">
    <subcellularLocation>
        <location evidence="8">Cytoplasm</location>
    </subcellularLocation>
</comment>
<evidence type="ECO:0000313" key="10">
    <source>
        <dbReference type="EMBL" id="CAA9281404.1"/>
    </source>
</evidence>
<dbReference type="InterPro" id="IPR036621">
    <property type="entry name" value="Anticodon-bd_dom_sf"/>
</dbReference>
<name>A0A6J4JL71_9CHLR</name>
<dbReference type="GO" id="GO:0004081">
    <property type="term" value="F:bis(5'-nucleosyl)-tetraphosphatase (asymmetrical) activity"/>
    <property type="evidence" value="ECO:0007669"/>
    <property type="project" value="UniProtKB-ARBA"/>
</dbReference>
<reference evidence="10" key="1">
    <citation type="submission" date="2020-02" db="EMBL/GenBank/DDBJ databases">
        <authorList>
            <person name="Meier V. D."/>
        </authorList>
    </citation>
    <scope>NUCLEOTIDE SEQUENCE</scope>
    <source>
        <strain evidence="10">AVDCRST_MAG77</strain>
    </source>
</reference>
<dbReference type="NCBIfam" id="NF003211">
    <property type="entry name" value="PRK04173.1"/>
    <property type="match status" value="1"/>
</dbReference>
<evidence type="ECO:0000256" key="2">
    <source>
        <dbReference type="ARBA" id="ARBA00022490"/>
    </source>
</evidence>
<feature type="binding site" evidence="8">
    <location>
        <position position="162"/>
    </location>
    <ligand>
        <name>substrate</name>
    </ligand>
</feature>
<feature type="binding site" evidence="8">
    <location>
        <begin position="322"/>
        <end position="325"/>
    </location>
    <ligand>
        <name>ATP</name>
        <dbReference type="ChEBI" id="CHEBI:30616"/>
    </ligand>
</feature>
<dbReference type="InterPro" id="IPR006195">
    <property type="entry name" value="aa-tRNA-synth_II"/>
</dbReference>
<dbReference type="GO" id="GO:0006426">
    <property type="term" value="P:glycyl-tRNA aminoacylation"/>
    <property type="evidence" value="ECO:0007669"/>
    <property type="project" value="UniProtKB-UniRule"/>
</dbReference>
<sequence length="458" mass="53003">MIPLLSGDDTRLMPQAPAPVTMDKLVSLCKRRGFVFQSSEIYGGFNGVWDYGPLGAELRNNIKAAWWRDFVHKRDDVVGLDSGILASPRVWEASGHLKNFTDPMVECKNCKGRFRADHIDLEKNCPTCGKKDWSDVRMFNTMFKTFVGPVEDDASVAYLRPETCQAIFTNFKLVQGAMRKKLPFGIAQIGKAFRNEITPGNFIFRLRELEQMELEYFVRPGDDERAFDDWLQHDLDWLTSYGVRRNMLELLEHPKEKLSHYSKRTVDIEYKFPFGQSELWGLANRTDYDLTQHSKASGEELEYFDEETKEHVVPFVIEPSLGVDRMMLVVLLEAYEEQQDKEGIRTVMHLHPRLAPVKVAILPLVKKDEQLVAKSRAIFKELRGELTVQYDETSTVGRRYRRQDEIGTPWCVTVDGQTLEDGTVTIRDRDSMEQVRFPSEGLLDELQRRLRQPWQRPG</sequence>
<dbReference type="CDD" id="cd00858">
    <property type="entry name" value="GlyRS_anticodon"/>
    <property type="match status" value="1"/>
</dbReference>
<organism evidence="10">
    <name type="scientific">uncultured Chloroflexota bacterium</name>
    <dbReference type="NCBI Taxonomy" id="166587"/>
    <lineage>
        <taxon>Bacteria</taxon>
        <taxon>Bacillati</taxon>
        <taxon>Chloroflexota</taxon>
        <taxon>environmental samples</taxon>
    </lineage>
</organism>
<evidence type="ECO:0000256" key="3">
    <source>
        <dbReference type="ARBA" id="ARBA00022598"/>
    </source>
</evidence>
<dbReference type="EC" id="6.1.1.14" evidence="8"/>
<dbReference type="Gene3D" id="3.40.50.800">
    <property type="entry name" value="Anticodon-binding domain"/>
    <property type="match status" value="1"/>
</dbReference>
<evidence type="ECO:0000259" key="9">
    <source>
        <dbReference type="PROSITE" id="PS50862"/>
    </source>
</evidence>
<dbReference type="GO" id="GO:0004820">
    <property type="term" value="F:glycine-tRNA ligase activity"/>
    <property type="evidence" value="ECO:0007669"/>
    <property type="project" value="UniProtKB-UniRule"/>
</dbReference>
<evidence type="ECO:0000256" key="1">
    <source>
        <dbReference type="ARBA" id="ARBA00008226"/>
    </source>
</evidence>
<feature type="binding site" evidence="8">
    <location>
        <begin position="204"/>
        <end position="209"/>
    </location>
    <ligand>
        <name>ATP</name>
        <dbReference type="ChEBI" id="CHEBI:30616"/>
    </ligand>
</feature>
<proteinExistence type="inferred from homology"/>
<evidence type="ECO:0000256" key="5">
    <source>
        <dbReference type="ARBA" id="ARBA00022840"/>
    </source>
</evidence>
<dbReference type="InterPro" id="IPR027031">
    <property type="entry name" value="Gly-tRNA_synthase/POLG2"/>
</dbReference>
<evidence type="ECO:0000256" key="8">
    <source>
        <dbReference type="HAMAP-Rule" id="MF_00253"/>
    </source>
</evidence>
<comment type="similarity">
    <text evidence="1 8">Belongs to the class-II aminoacyl-tRNA synthetase family.</text>
</comment>
<dbReference type="GO" id="GO:0005524">
    <property type="term" value="F:ATP binding"/>
    <property type="evidence" value="ECO:0007669"/>
    <property type="project" value="UniProtKB-UniRule"/>
</dbReference>
<dbReference type="InterPro" id="IPR004154">
    <property type="entry name" value="Anticodon-bd"/>
</dbReference>
<keyword evidence="7 8" id="KW-0030">Aminoacyl-tRNA synthetase</keyword>
<dbReference type="PANTHER" id="PTHR10745">
    <property type="entry name" value="GLYCYL-TRNA SYNTHETASE/DNA POLYMERASE SUBUNIT GAMMA-2"/>
    <property type="match status" value="1"/>
</dbReference>
<keyword evidence="2 8" id="KW-0963">Cytoplasm</keyword>
<dbReference type="FunFam" id="3.40.50.800:FF:000002">
    <property type="entry name" value="Glycine--tRNA ligase"/>
    <property type="match status" value="1"/>
</dbReference>
<keyword evidence="3 8" id="KW-0436">Ligase</keyword>
<dbReference type="HAMAP" id="MF_00253_B">
    <property type="entry name" value="Gly_tRNA_synth_B"/>
    <property type="match status" value="1"/>
</dbReference>
<dbReference type="NCBIfam" id="TIGR00389">
    <property type="entry name" value="glyS_dimeric"/>
    <property type="match status" value="1"/>
</dbReference>
<feature type="binding site" evidence="8">
    <location>
        <begin position="278"/>
        <end position="279"/>
    </location>
    <ligand>
        <name>ATP</name>
        <dbReference type="ChEBI" id="CHEBI:30616"/>
    </ligand>
</feature>
<dbReference type="CDD" id="cd00774">
    <property type="entry name" value="GlyRS-like_core"/>
    <property type="match status" value="1"/>
</dbReference>
<keyword evidence="5 8" id="KW-0067">ATP-binding</keyword>
<dbReference type="GO" id="GO:0005829">
    <property type="term" value="C:cytosol"/>
    <property type="evidence" value="ECO:0007669"/>
    <property type="project" value="UniProtKB-ARBA"/>
</dbReference>